<sequence>MSPRETTPLLAAPISTPAWTTSPPHPEEDAVHIEVEHPLGSSPAALLPPLPLDQLSLPQKRAVILAAVWTGYRRLMIHVFFIPASS</sequence>
<comment type="caution">
    <text evidence="2">The sequence shown here is derived from an EMBL/GenBank/DDBJ whole genome shotgun (WGS) entry which is preliminary data.</text>
</comment>
<reference evidence="2 3" key="1">
    <citation type="submission" date="2017-11" db="EMBL/GenBank/DDBJ databases">
        <title>De novo assembly and phasing of dikaryotic genomes from two isolates of Puccinia coronata f. sp. avenae, the causal agent of oat crown rust.</title>
        <authorList>
            <person name="Miller M.E."/>
            <person name="Zhang Y."/>
            <person name="Omidvar V."/>
            <person name="Sperschneider J."/>
            <person name="Schwessinger B."/>
            <person name="Raley C."/>
            <person name="Palmer J.M."/>
            <person name="Garnica D."/>
            <person name="Upadhyaya N."/>
            <person name="Rathjen J."/>
            <person name="Taylor J.M."/>
            <person name="Park R.F."/>
            <person name="Dodds P.N."/>
            <person name="Hirsch C.D."/>
            <person name="Kianian S.F."/>
            <person name="Figueroa M."/>
        </authorList>
    </citation>
    <scope>NUCLEOTIDE SEQUENCE [LARGE SCALE GENOMIC DNA]</scope>
    <source>
        <strain evidence="2">12SD80</strain>
    </source>
</reference>
<evidence type="ECO:0000313" key="2">
    <source>
        <dbReference type="EMBL" id="PLW11347.1"/>
    </source>
</evidence>
<dbReference type="EMBL" id="PGCI01000927">
    <property type="protein sequence ID" value="PLW11347.1"/>
    <property type="molecule type" value="Genomic_DNA"/>
</dbReference>
<gene>
    <name evidence="2" type="ORF">PCASD_25519</name>
</gene>
<organism evidence="2 3">
    <name type="scientific">Puccinia coronata f. sp. avenae</name>
    <dbReference type="NCBI Taxonomy" id="200324"/>
    <lineage>
        <taxon>Eukaryota</taxon>
        <taxon>Fungi</taxon>
        <taxon>Dikarya</taxon>
        <taxon>Basidiomycota</taxon>
        <taxon>Pucciniomycotina</taxon>
        <taxon>Pucciniomycetes</taxon>
        <taxon>Pucciniales</taxon>
        <taxon>Pucciniaceae</taxon>
        <taxon>Puccinia</taxon>
    </lineage>
</organism>
<feature type="region of interest" description="Disordered" evidence="1">
    <location>
        <begin position="1"/>
        <end position="27"/>
    </location>
</feature>
<evidence type="ECO:0000256" key="1">
    <source>
        <dbReference type="SAM" id="MobiDB-lite"/>
    </source>
</evidence>
<evidence type="ECO:0000313" key="3">
    <source>
        <dbReference type="Proteomes" id="UP000235392"/>
    </source>
</evidence>
<proteinExistence type="predicted"/>
<protein>
    <submittedName>
        <fullName evidence="2">Uncharacterized protein</fullName>
    </submittedName>
</protein>
<accession>A0A2N5SDL1</accession>
<dbReference type="AlphaFoldDB" id="A0A2N5SDL1"/>
<dbReference type="Proteomes" id="UP000235392">
    <property type="component" value="Unassembled WGS sequence"/>
</dbReference>
<name>A0A2N5SDL1_9BASI</name>